<dbReference type="InterPro" id="IPR011042">
    <property type="entry name" value="6-blade_b-propeller_TolB-like"/>
</dbReference>
<protein>
    <recommendedName>
        <fullName evidence="5">Tol-Pal system protein TolB</fullName>
    </recommendedName>
</protein>
<keyword evidence="8" id="KW-1185">Reference proteome</keyword>
<accession>A0A847SCC9</accession>
<evidence type="ECO:0000256" key="5">
    <source>
        <dbReference type="HAMAP-Rule" id="MF_00671"/>
    </source>
</evidence>
<keyword evidence="5" id="KW-0131">Cell cycle</keyword>
<dbReference type="PANTHER" id="PTHR36842:SF1">
    <property type="entry name" value="PROTEIN TOLB"/>
    <property type="match status" value="1"/>
</dbReference>
<organism evidence="7 8">
    <name type="scientific">Leeia aquatica</name>
    <dbReference type="NCBI Taxonomy" id="2725557"/>
    <lineage>
        <taxon>Bacteria</taxon>
        <taxon>Pseudomonadati</taxon>
        <taxon>Pseudomonadota</taxon>
        <taxon>Betaproteobacteria</taxon>
        <taxon>Neisseriales</taxon>
        <taxon>Leeiaceae</taxon>
        <taxon>Leeia</taxon>
    </lineage>
</organism>
<dbReference type="InterPro" id="IPR007195">
    <property type="entry name" value="TolB_N"/>
</dbReference>
<dbReference type="Proteomes" id="UP000587991">
    <property type="component" value="Unassembled WGS sequence"/>
</dbReference>
<comment type="function">
    <text evidence="5">Part of the Tol-Pal system, which plays a role in outer membrane invagination during cell division and is important for maintaining outer membrane integrity.</text>
</comment>
<keyword evidence="3 5" id="KW-0732">Signal</keyword>
<dbReference type="NCBIfam" id="TIGR02800">
    <property type="entry name" value="propeller_TolB"/>
    <property type="match status" value="1"/>
</dbReference>
<dbReference type="PANTHER" id="PTHR36842">
    <property type="entry name" value="PROTEIN TOLB HOMOLOG"/>
    <property type="match status" value="1"/>
</dbReference>
<keyword evidence="4 5" id="KW-0574">Periplasm</keyword>
<dbReference type="Pfam" id="PF07676">
    <property type="entry name" value="PD40"/>
    <property type="match status" value="5"/>
</dbReference>
<dbReference type="GO" id="GO:0017038">
    <property type="term" value="P:protein import"/>
    <property type="evidence" value="ECO:0007669"/>
    <property type="project" value="InterPro"/>
</dbReference>
<evidence type="ECO:0000256" key="3">
    <source>
        <dbReference type="ARBA" id="ARBA00022729"/>
    </source>
</evidence>
<dbReference type="SUPFAM" id="SSF52964">
    <property type="entry name" value="TolB, N-terminal domain"/>
    <property type="match status" value="1"/>
</dbReference>
<dbReference type="HAMAP" id="MF_00671">
    <property type="entry name" value="TolB"/>
    <property type="match status" value="1"/>
</dbReference>
<dbReference type="AlphaFoldDB" id="A0A847SCC9"/>
<proteinExistence type="inferred from homology"/>
<dbReference type="SUPFAM" id="SSF69304">
    <property type="entry name" value="Tricorn protease N-terminal domain"/>
    <property type="match status" value="1"/>
</dbReference>
<evidence type="ECO:0000256" key="2">
    <source>
        <dbReference type="ARBA" id="ARBA00009820"/>
    </source>
</evidence>
<comment type="caution">
    <text evidence="7">The sequence shown here is derived from an EMBL/GenBank/DDBJ whole genome shotgun (WGS) entry which is preliminary data.</text>
</comment>
<evidence type="ECO:0000256" key="1">
    <source>
        <dbReference type="ARBA" id="ARBA00004418"/>
    </source>
</evidence>
<sequence>MGLGLLLSFNTAQALDFEVVGGGASQIPVAIAPFAQESTYVQLVTPVIKADLQRSGLFKIVDYNPAVPPTELGQVSFDELSRLGVQALAIGVVEPQANGSVTIKYRLVDVARREQLSGLALSQGSNRLRNMAHRIADNIYEKLTGDRGVFSTRIAYVLRQGKRYHLQVADADGYNPQSVVSSSEPIISPSWSADGSRIAYVSFQAKKPVVYVQSLSTGNQTAVANFKGSNSAPAWSPDGSTLAVVLTQSGLSQVYSVPVQGGEARRLSRSNGIDTEPTYAPDGSIYFTSDRGGSPQIYRMAADGSGVGRVTFEGGYNVSPDISPDGKSMTFIQNSGGRFRVALMDLATRQTLLLSDTGHDESPTFAPNSKMILYATQQGGRGVLAAVSIDGRVKMKLTELAGDVREPAWGPYIR</sequence>
<keyword evidence="5" id="KW-0132">Cell division</keyword>
<name>A0A847SCC9_9NEIS</name>
<evidence type="ECO:0000313" key="7">
    <source>
        <dbReference type="EMBL" id="NLR74999.1"/>
    </source>
</evidence>
<comment type="similarity">
    <text evidence="2 5">Belongs to the TolB family.</text>
</comment>
<dbReference type="GO" id="GO:0042597">
    <property type="term" value="C:periplasmic space"/>
    <property type="evidence" value="ECO:0007669"/>
    <property type="project" value="UniProtKB-SubCell"/>
</dbReference>
<dbReference type="GO" id="GO:0051301">
    <property type="term" value="P:cell division"/>
    <property type="evidence" value="ECO:0007669"/>
    <property type="project" value="UniProtKB-UniRule"/>
</dbReference>
<reference evidence="7 8" key="1">
    <citation type="submission" date="2020-04" db="EMBL/GenBank/DDBJ databases">
        <title>Draft genome of Leeia sp. IMCC25680.</title>
        <authorList>
            <person name="Song J."/>
            <person name="Cho J.-C."/>
        </authorList>
    </citation>
    <scope>NUCLEOTIDE SEQUENCE [LARGE SCALE GENOMIC DNA]</scope>
    <source>
        <strain evidence="7 8">IMCC25680</strain>
    </source>
</reference>
<dbReference type="InterPro" id="IPR011659">
    <property type="entry name" value="WD40"/>
</dbReference>
<dbReference type="Pfam" id="PF04052">
    <property type="entry name" value="TolB_N"/>
    <property type="match status" value="1"/>
</dbReference>
<evidence type="ECO:0000256" key="4">
    <source>
        <dbReference type="ARBA" id="ARBA00022764"/>
    </source>
</evidence>
<dbReference type="Gene3D" id="3.40.50.10070">
    <property type="entry name" value="TolB, N-terminal domain"/>
    <property type="match status" value="1"/>
</dbReference>
<dbReference type="InterPro" id="IPR014167">
    <property type="entry name" value="Tol-Pal_TolB"/>
</dbReference>
<gene>
    <name evidence="5 7" type="primary">tolB</name>
    <name evidence="7" type="ORF">HF682_07490</name>
</gene>
<evidence type="ECO:0000313" key="8">
    <source>
        <dbReference type="Proteomes" id="UP000587991"/>
    </source>
</evidence>
<dbReference type="Gene3D" id="2.120.10.30">
    <property type="entry name" value="TolB, C-terminal domain"/>
    <property type="match status" value="1"/>
</dbReference>
<comment type="subcellular location">
    <subcellularLocation>
        <location evidence="1 5">Periplasm</location>
    </subcellularLocation>
</comment>
<evidence type="ECO:0000259" key="6">
    <source>
        <dbReference type="Pfam" id="PF04052"/>
    </source>
</evidence>
<comment type="subunit">
    <text evidence="5">The Tol-Pal system is composed of five core proteins: the inner membrane proteins TolA, TolQ and TolR, the periplasmic protein TolB and the outer membrane protein Pal. They form a network linking the inner and outer membranes and the peptidoglycan layer.</text>
</comment>
<dbReference type="EMBL" id="JABAIM010000001">
    <property type="protein sequence ID" value="NLR74999.1"/>
    <property type="molecule type" value="Genomic_DNA"/>
</dbReference>
<feature type="domain" description="TolB N-terminal" evidence="6">
    <location>
        <begin position="17"/>
        <end position="116"/>
    </location>
</feature>